<evidence type="ECO:0000256" key="7">
    <source>
        <dbReference type="ARBA" id="ARBA00022840"/>
    </source>
</evidence>
<dbReference type="GO" id="GO:0008270">
    <property type="term" value="F:zinc ion binding"/>
    <property type="evidence" value="ECO:0007669"/>
    <property type="project" value="UniProtKB-UniRule"/>
</dbReference>
<dbReference type="EC" id="6.1.1.7" evidence="11"/>
<dbReference type="GO" id="GO:0004813">
    <property type="term" value="F:alanine-tRNA ligase activity"/>
    <property type="evidence" value="ECO:0007669"/>
    <property type="project" value="UniProtKB-UniRule"/>
</dbReference>
<dbReference type="InterPro" id="IPR018164">
    <property type="entry name" value="Ala-tRNA-synth_IIc_N"/>
</dbReference>
<dbReference type="FunFam" id="3.30.930.10:FF:000011">
    <property type="entry name" value="Alanine--tRNA ligase, cytoplasmic"/>
    <property type="match status" value="1"/>
</dbReference>
<evidence type="ECO:0000256" key="9">
    <source>
        <dbReference type="ARBA" id="ARBA00022917"/>
    </source>
</evidence>
<comment type="cofactor">
    <cofactor evidence="11">
        <name>Zn(2+)</name>
        <dbReference type="ChEBI" id="CHEBI:29105"/>
    </cofactor>
    <text evidence="11">Binds 1 zinc ion per subunit.</text>
</comment>
<dbReference type="InterPro" id="IPR045864">
    <property type="entry name" value="aa-tRNA-synth_II/BPL/LPL"/>
</dbReference>
<evidence type="ECO:0000256" key="2">
    <source>
        <dbReference type="ARBA" id="ARBA00022555"/>
    </source>
</evidence>
<dbReference type="Gene3D" id="2.40.30.130">
    <property type="match status" value="1"/>
</dbReference>
<dbReference type="SUPFAM" id="SSF101353">
    <property type="entry name" value="Putative anticodon-binding domain of alanyl-tRNA synthetase (AlaRS)"/>
    <property type="match status" value="1"/>
</dbReference>
<keyword evidence="12" id="KW-0175">Coiled coil</keyword>
<dbReference type="GO" id="GO:0000049">
    <property type="term" value="F:tRNA binding"/>
    <property type="evidence" value="ECO:0007669"/>
    <property type="project" value="UniProtKB-KW"/>
</dbReference>
<dbReference type="GO" id="GO:0005737">
    <property type="term" value="C:cytoplasm"/>
    <property type="evidence" value="ECO:0007669"/>
    <property type="project" value="UniProtKB-SubCell"/>
</dbReference>
<dbReference type="SUPFAM" id="SSF55186">
    <property type="entry name" value="ThrRS/AlaRS common domain"/>
    <property type="match status" value="1"/>
</dbReference>
<feature type="binding site" evidence="11">
    <location>
        <position position="679"/>
    </location>
    <ligand>
        <name>Zn(2+)</name>
        <dbReference type="ChEBI" id="CHEBI:29105"/>
    </ligand>
</feature>
<dbReference type="InterPro" id="IPR018163">
    <property type="entry name" value="Thr/Ala-tRNA-synth_IIc_edit"/>
</dbReference>
<organism evidence="14 15">
    <name type="scientific">Methylacidimicrobium tartarophylax</name>
    <dbReference type="NCBI Taxonomy" id="1041768"/>
    <lineage>
        <taxon>Bacteria</taxon>
        <taxon>Pseudomonadati</taxon>
        <taxon>Verrucomicrobiota</taxon>
        <taxon>Methylacidimicrobium</taxon>
    </lineage>
</organism>
<accession>A0A5E6MKI0</accession>
<evidence type="ECO:0000313" key="15">
    <source>
        <dbReference type="Proteomes" id="UP000334923"/>
    </source>
</evidence>
<dbReference type="PRINTS" id="PR00980">
    <property type="entry name" value="TRNASYNTHALA"/>
</dbReference>
<dbReference type="Gene3D" id="3.30.930.10">
    <property type="entry name" value="Bira Bifunctional Protein, Domain 2"/>
    <property type="match status" value="1"/>
</dbReference>
<gene>
    <name evidence="14" type="primary">AARS</name>
    <name evidence="11 14" type="synonym">alaS</name>
    <name evidence="14" type="ORF">MAMT_01267</name>
</gene>
<sequence>MTSSEIRESFLRFFRERGHTIVPSAPLLPASPNLLFTNAGMNQFVPIFLGQSLCPYSPPRAADTQKCIRAGGKHNDLEEVGFDTSHHTFFEMLGNWSFGDYFKKEAIGWAWELLTNGWGFPPARLYATVYEPAHGEPGEFDIESCEAWSALFAGAGCDPDIHVAKFGKPDNFWMMGETGPCGPCSEVHVDLTPEGQSRGRLLNRNDPRCLEVWNLVFIQYDARGDGSLSLLPARHVDTGMGLERIASILQGTRGFRDFSQRISNYDTDLFRPLLLVLEKLSGLPYKGALPEPGGRGEQSDVAFRVIVDHFRALAFAIADGILPSNVGRGYVLRRILRRASRFGRTLGLRPPFLPELLPPLTSTMGEAFPELVEQESRIATVLATEETLFAHTLERGLSLFEDLARDAARRESREISGEEAFLLYDTYGFPLDLTELMAREQGLRIDTRGFEESMEKQRSRSAAAREDDLLSVAAQSDFVGYEELEAEGEVVLLLAGNRAVFDRTPFYAEMGGQVGDSGTIEHEGRRLPVVDTTRSASGAHLHRLSEVDRLVPGCRVVLRVDRERRKRTAAHHTATHLLQWALREVLGPQTIQRGSYVGPDRLRFDFTHTGPLSPGQISRVEQLVQERIVEDEPVSWEEHRYAEVRNDPRILQFFGEKYGEHVRVVSIGDCSRELCGGTHIRHTGEIGFWKILSETGVAAGIRRIEAAGGVALLDFLREQAAIQERAWESLHRKEPGIPPLAPFSAELIPAAAAKRLEERRELLQSLEGRIRQTEKQAAKKAEDALRARARRDAASAASAAERCGSLPALVLDCGSVPASYLPLLWQAIQGQWEGVAVLASRDPQRAAFLIGVSRTYRARVNAARLLQEILLPVSGKGGGRPELAQGGSARPESIPAALGHAKELLRAAG</sequence>
<evidence type="ECO:0000256" key="4">
    <source>
        <dbReference type="ARBA" id="ARBA00022723"/>
    </source>
</evidence>
<dbReference type="PANTHER" id="PTHR11777">
    <property type="entry name" value="ALANYL-TRNA SYNTHETASE"/>
    <property type="match status" value="1"/>
</dbReference>
<dbReference type="SUPFAM" id="SSF50447">
    <property type="entry name" value="Translation proteins"/>
    <property type="match status" value="1"/>
</dbReference>
<dbReference type="InterPro" id="IPR023033">
    <property type="entry name" value="Ala_tRNA_ligase_euk/bac"/>
</dbReference>
<keyword evidence="6 11" id="KW-0862">Zinc</keyword>
<dbReference type="HAMAP" id="MF_00036_B">
    <property type="entry name" value="Ala_tRNA_synth_B"/>
    <property type="match status" value="1"/>
</dbReference>
<evidence type="ECO:0000256" key="10">
    <source>
        <dbReference type="ARBA" id="ARBA00023146"/>
    </source>
</evidence>
<dbReference type="Gene3D" id="3.30.54.20">
    <property type="match status" value="1"/>
</dbReference>
<evidence type="ECO:0000256" key="3">
    <source>
        <dbReference type="ARBA" id="ARBA00022598"/>
    </source>
</evidence>
<keyword evidence="4 11" id="KW-0479">Metal-binding</keyword>
<evidence type="ECO:0000256" key="12">
    <source>
        <dbReference type="SAM" id="Coils"/>
    </source>
</evidence>
<evidence type="ECO:0000256" key="5">
    <source>
        <dbReference type="ARBA" id="ARBA00022741"/>
    </source>
</evidence>
<feature type="binding site" evidence="11">
    <location>
        <position position="675"/>
    </location>
    <ligand>
        <name>Zn(2+)</name>
        <dbReference type="ChEBI" id="CHEBI:29105"/>
    </ligand>
</feature>
<dbReference type="Pfam" id="PF01411">
    <property type="entry name" value="tRNA-synt_2c"/>
    <property type="match status" value="1"/>
</dbReference>
<dbReference type="GO" id="GO:0006419">
    <property type="term" value="P:alanyl-tRNA aminoacylation"/>
    <property type="evidence" value="ECO:0007669"/>
    <property type="project" value="UniProtKB-UniRule"/>
</dbReference>
<dbReference type="GO" id="GO:0002161">
    <property type="term" value="F:aminoacyl-tRNA deacylase activity"/>
    <property type="evidence" value="ECO:0007669"/>
    <property type="project" value="TreeGrafter"/>
</dbReference>
<keyword evidence="8 11" id="KW-0694">RNA-binding</keyword>
<keyword evidence="15" id="KW-1185">Reference proteome</keyword>
<dbReference type="Gene3D" id="3.30.980.10">
    <property type="entry name" value="Threonyl-trna Synthetase, Chain A, domain 2"/>
    <property type="match status" value="1"/>
</dbReference>
<dbReference type="InterPro" id="IPR050058">
    <property type="entry name" value="Ala-tRNA_ligase"/>
</dbReference>
<comment type="catalytic activity">
    <reaction evidence="11">
        <text>tRNA(Ala) + L-alanine + ATP = L-alanyl-tRNA(Ala) + AMP + diphosphate</text>
        <dbReference type="Rhea" id="RHEA:12540"/>
        <dbReference type="Rhea" id="RHEA-COMP:9657"/>
        <dbReference type="Rhea" id="RHEA-COMP:9923"/>
        <dbReference type="ChEBI" id="CHEBI:30616"/>
        <dbReference type="ChEBI" id="CHEBI:33019"/>
        <dbReference type="ChEBI" id="CHEBI:57972"/>
        <dbReference type="ChEBI" id="CHEBI:78442"/>
        <dbReference type="ChEBI" id="CHEBI:78497"/>
        <dbReference type="ChEBI" id="CHEBI:456215"/>
        <dbReference type="EC" id="6.1.1.7"/>
    </reaction>
</comment>
<evidence type="ECO:0000259" key="13">
    <source>
        <dbReference type="PROSITE" id="PS50860"/>
    </source>
</evidence>
<dbReference type="Gene3D" id="3.10.310.40">
    <property type="match status" value="1"/>
</dbReference>
<keyword evidence="7 11" id="KW-0067">ATP-binding</keyword>
<dbReference type="Proteomes" id="UP000334923">
    <property type="component" value="Unassembled WGS sequence"/>
</dbReference>
<dbReference type="OrthoDB" id="9803884at2"/>
<evidence type="ECO:0000256" key="1">
    <source>
        <dbReference type="ARBA" id="ARBA00008226"/>
    </source>
</evidence>
<protein>
    <recommendedName>
        <fullName evidence="11">Alanine--tRNA ligase</fullName>
        <ecNumber evidence="11">6.1.1.7</ecNumber>
    </recommendedName>
    <alternativeName>
        <fullName evidence="11">Alanyl-tRNA synthetase</fullName>
        <shortName evidence="11">AlaRS</shortName>
    </alternativeName>
</protein>
<dbReference type="EMBL" id="CABFVA020000068">
    <property type="protein sequence ID" value="VVM06557.1"/>
    <property type="molecule type" value="Genomic_DNA"/>
</dbReference>
<reference evidence="14 15" key="1">
    <citation type="submission" date="2019-09" db="EMBL/GenBank/DDBJ databases">
        <authorList>
            <person name="Cremers G."/>
        </authorList>
    </citation>
    <scope>NUCLEOTIDE SEQUENCE [LARGE SCALE GENOMIC DNA]</scope>
    <source>
        <strain evidence="14">4A</strain>
    </source>
</reference>
<comment type="subcellular location">
    <subcellularLocation>
        <location evidence="11">Cytoplasm</location>
    </subcellularLocation>
</comment>
<dbReference type="InterPro" id="IPR003156">
    <property type="entry name" value="DHHA1_dom"/>
</dbReference>
<dbReference type="NCBIfam" id="TIGR00344">
    <property type="entry name" value="alaS"/>
    <property type="match status" value="1"/>
</dbReference>
<evidence type="ECO:0000313" key="14">
    <source>
        <dbReference type="EMBL" id="VVM06557.1"/>
    </source>
</evidence>
<dbReference type="FunFam" id="3.30.980.10:FF:000004">
    <property type="entry name" value="Alanine--tRNA ligase, cytoplasmic"/>
    <property type="match status" value="1"/>
</dbReference>
<dbReference type="CDD" id="cd00673">
    <property type="entry name" value="AlaRS_core"/>
    <property type="match status" value="1"/>
</dbReference>
<dbReference type="InterPro" id="IPR009000">
    <property type="entry name" value="Transl_B-barrel_sf"/>
</dbReference>
<dbReference type="SMART" id="SM00863">
    <property type="entry name" value="tRNA_SAD"/>
    <property type="match status" value="1"/>
</dbReference>
<dbReference type="InterPro" id="IPR002318">
    <property type="entry name" value="Ala-tRNA-lgiase_IIc"/>
</dbReference>
<evidence type="ECO:0000256" key="6">
    <source>
        <dbReference type="ARBA" id="ARBA00022833"/>
    </source>
</evidence>
<dbReference type="PROSITE" id="PS50860">
    <property type="entry name" value="AA_TRNA_LIGASE_II_ALA"/>
    <property type="match status" value="1"/>
</dbReference>
<proteinExistence type="inferred from homology"/>
<keyword evidence="11" id="KW-0963">Cytoplasm</keyword>
<comment type="similarity">
    <text evidence="1 11">Belongs to the class-II aminoacyl-tRNA synthetase family.</text>
</comment>
<comment type="function">
    <text evidence="11">Catalyzes the attachment of alanine to tRNA(Ala) in a two-step reaction: alanine is first activated by ATP to form Ala-AMP and then transferred to the acceptor end of tRNA(Ala). Also edits incorrectly charged Ser-tRNA(Ala) and Gly-tRNA(Ala) via its editing domain.</text>
</comment>
<keyword evidence="2 11" id="KW-0820">tRNA-binding</keyword>
<dbReference type="InterPro" id="IPR012947">
    <property type="entry name" value="tRNA_SAD"/>
</dbReference>
<dbReference type="GO" id="GO:0005524">
    <property type="term" value="F:ATP binding"/>
    <property type="evidence" value="ECO:0007669"/>
    <property type="project" value="UniProtKB-UniRule"/>
</dbReference>
<dbReference type="FunFam" id="3.10.310.40:FF:000001">
    <property type="entry name" value="Alanine--tRNA ligase"/>
    <property type="match status" value="1"/>
</dbReference>
<dbReference type="InterPro" id="IPR018165">
    <property type="entry name" value="Ala-tRNA-synth_IIc_core"/>
</dbReference>
<keyword evidence="9 11" id="KW-0648">Protein biosynthesis</keyword>
<dbReference type="PANTHER" id="PTHR11777:SF9">
    <property type="entry name" value="ALANINE--TRNA LIGASE, CYTOPLASMIC"/>
    <property type="match status" value="1"/>
</dbReference>
<feature type="coiled-coil region" evidence="12">
    <location>
        <begin position="756"/>
        <end position="783"/>
    </location>
</feature>
<evidence type="ECO:0000256" key="11">
    <source>
        <dbReference type="HAMAP-Rule" id="MF_00036"/>
    </source>
</evidence>
<evidence type="ECO:0000256" key="8">
    <source>
        <dbReference type="ARBA" id="ARBA00022884"/>
    </source>
</evidence>
<dbReference type="Pfam" id="PF07973">
    <property type="entry name" value="tRNA_SAD"/>
    <property type="match status" value="1"/>
</dbReference>
<feature type="binding site" evidence="11">
    <location>
        <position position="576"/>
    </location>
    <ligand>
        <name>Zn(2+)</name>
        <dbReference type="ChEBI" id="CHEBI:29105"/>
    </ligand>
</feature>
<dbReference type="Pfam" id="PF02272">
    <property type="entry name" value="DHHA1"/>
    <property type="match status" value="1"/>
</dbReference>
<comment type="domain">
    <text evidence="11">Consists of three domains; the N-terminal catalytic domain, the editing domain and the C-terminal C-Ala domain. The editing domain removes incorrectly charged amino acids, while the C-Ala domain, along with tRNA(Ala), serves as a bridge to cooperatively bring together the editing and aminoacylation centers thus stimulating deacylation of misacylated tRNAs.</text>
</comment>
<name>A0A5E6MKI0_9BACT</name>
<dbReference type="InterPro" id="IPR018162">
    <property type="entry name" value="Ala-tRNA-ligase_IIc_anticod-bd"/>
</dbReference>
<keyword evidence="5 11" id="KW-0547">Nucleotide-binding</keyword>
<keyword evidence="3 11" id="KW-0436">Ligase</keyword>
<dbReference type="AlphaFoldDB" id="A0A5E6MKI0"/>
<dbReference type="RefSeq" id="WP_142660121.1">
    <property type="nucleotide sequence ID" value="NZ_CABFVA020000068.1"/>
</dbReference>
<dbReference type="SUPFAM" id="SSF55681">
    <property type="entry name" value="Class II aaRS and biotin synthetases"/>
    <property type="match status" value="1"/>
</dbReference>
<keyword evidence="10 11" id="KW-0030">Aminoacyl-tRNA synthetase</keyword>
<feature type="binding site" evidence="11">
    <location>
        <position position="572"/>
    </location>
    <ligand>
        <name>Zn(2+)</name>
        <dbReference type="ChEBI" id="CHEBI:29105"/>
    </ligand>
</feature>
<feature type="domain" description="Alanyl-transfer RNA synthetases family profile" evidence="13">
    <location>
        <begin position="1"/>
        <end position="718"/>
    </location>
</feature>